<gene>
    <name evidence="2" type="ORF">PU648_05355</name>
</gene>
<dbReference type="Pfam" id="PF13460">
    <property type="entry name" value="NAD_binding_10"/>
    <property type="match status" value="1"/>
</dbReference>
<dbReference type="EMBL" id="JARAKF010000001">
    <property type="protein sequence ID" value="MDU8991811.1"/>
    <property type="molecule type" value="Genomic_DNA"/>
</dbReference>
<sequence length="274" mass="28892">MNHNGDDGGTGSVSAREEPGMRVAVAGGTGLVGRHVVEELKAAGHHPVVLARSTGVDLVTGTGLDGALAGVDAVVDVTNVTTTSGKKAVAFFDRVAHTLQDAGEQAGVRHHVLLSIVGIDRVGLGYYQGKLHQESVLKSGRTPWTVLRATQFHEFAQQTLDRVPGPLAVVPRMRTQPVAAREVAQRLVRLVSAPAQGMAPELAGPRVEQLVDMTGRLLRARHQRRLLLPVKMPGATGTAMTGDGLLPAGPGPRGSQTFDEWLTLHTPHHAHQGG</sequence>
<dbReference type="InterPro" id="IPR051207">
    <property type="entry name" value="ComplexI_NDUFA9_subunit"/>
</dbReference>
<comment type="caution">
    <text evidence="2">The sequence shown here is derived from an EMBL/GenBank/DDBJ whole genome shotgun (WGS) entry which is preliminary data.</text>
</comment>
<feature type="domain" description="NAD(P)-binding" evidence="1">
    <location>
        <begin position="27"/>
        <end position="193"/>
    </location>
</feature>
<dbReference type="Proteomes" id="UP001257627">
    <property type="component" value="Unassembled WGS sequence"/>
</dbReference>
<dbReference type="PANTHER" id="PTHR12126:SF11">
    <property type="entry name" value="NADH DEHYDROGENASE [UBIQUINONE] 1 ALPHA SUBCOMPLEX SUBUNIT 9, MITOCHONDRIAL"/>
    <property type="match status" value="1"/>
</dbReference>
<accession>A0ABU3UD09</accession>
<evidence type="ECO:0000259" key="1">
    <source>
        <dbReference type="Pfam" id="PF13460"/>
    </source>
</evidence>
<dbReference type="Gene3D" id="3.40.50.720">
    <property type="entry name" value="NAD(P)-binding Rossmann-like Domain"/>
    <property type="match status" value="1"/>
</dbReference>
<name>A0ABU3UD09_9ACTN</name>
<evidence type="ECO:0000313" key="3">
    <source>
        <dbReference type="Proteomes" id="UP001257627"/>
    </source>
</evidence>
<dbReference type="SUPFAM" id="SSF51735">
    <property type="entry name" value="NAD(P)-binding Rossmann-fold domains"/>
    <property type="match status" value="1"/>
</dbReference>
<evidence type="ECO:0000313" key="2">
    <source>
        <dbReference type="EMBL" id="MDU8991811.1"/>
    </source>
</evidence>
<protein>
    <submittedName>
        <fullName evidence="2">NAD(P)H-binding protein</fullName>
    </submittedName>
</protein>
<keyword evidence="3" id="KW-1185">Reference proteome</keyword>
<organism evidence="2 3">
    <name type="scientific">Streptomyces mirabilis</name>
    <dbReference type="NCBI Taxonomy" id="68239"/>
    <lineage>
        <taxon>Bacteria</taxon>
        <taxon>Bacillati</taxon>
        <taxon>Actinomycetota</taxon>
        <taxon>Actinomycetes</taxon>
        <taxon>Kitasatosporales</taxon>
        <taxon>Streptomycetaceae</taxon>
        <taxon>Streptomyces</taxon>
    </lineage>
</organism>
<reference evidence="2 3" key="1">
    <citation type="submission" date="2023-02" db="EMBL/GenBank/DDBJ databases">
        <authorList>
            <person name="Maleckis M."/>
        </authorList>
    </citation>
    <scope>NUCLEOTIDE SEQUENCE [LARGE SCALE GENOMIC DNA]</scope>
    <source>
        <strain evidence="2 3">P8-A2</strain>
    </source>
</reference>
<proteinExistence type="predicted"/>
<dbReference type="RefSeq" id="WP_240363043.1">
    <property type="nucleotide sequence ID" value="NZ_CP107955.1"/>
</dbReference>
<dbReference type="InterPro" id="IPR036291">
    <property type="entry name" value="NAD(P)-bd_dom_sf"/>
</dbReference>
<dbReference type="PANTHER" id="PTHR12126">
    <property type="entry name" value="NADH-UBIQUINONE OXIDOREDUCTASE 39 KDA SUBUNIT-RELATED"/>
    <property type="match status" value="1"/>
</dbReference>
<dbReference type="InterPro" id="IPR016040">
    <property type="entry name" value="NAD(P)-bd_dom"/>
</dbReference>